<dbReference type="EMBL" id="BTPU01000075">
    <property type="protein sequence ID" value="GMQ64575.1"/>
    <property type="molecule type" value="Genomic_DNA"/>
</dbReference>
<evidence type="ECO:0000313" key="2">
    <source>
        <dbReference type="Proteomes" id="UP001374599"/>
    </source>
</evidence>
<proteinExistence type="predicted"/>
<reference evidence="1" key="1">
    <citation type="submission" date="2023-09" db="EMBL/GenBank/DDBJ databases">
        <title>Vallitalea sediminicola and Vallitalea maricola sp. nov., anaerobic bacteria isolated from marine sediment.</title>
        <authorList>
            <person name="Hirano S."/>
            <person name="Maeda A."/>
            <person name="Terahara T."/>
            <person name="Mori K."/>
            <person name="Hamada M."/>
            <person name="Matsumoto R."/>
            <person name="Kobayashi T."/>
        </authorList>
    </citation>
    <scope>NUCLEOTIDE SEQUENCE</scope>
    <source>
        <strain evidence="1">AN17-2</strain>
    </source>
</reference>
<accession>A0ACB5UNZ1</accession>
<evidence type="ECO:0000313" key="1">
    <source>
        <dbReference type="EMBL" id="GMQ64575.1"/>
    </source>
</evidence>
<gene>
    <name evidence="1" type="ORF">AN2V17_38120</name>
</gene>
<sequence>MSKKARINAISNRSNVILNVFFIVYSIICVAPVLLILGISFTSENEIILHGFNFIPKEFSLEAYKFLFRDITSIARAYGVSIFATVVGTFLSVLCIALYAYPISRNDFPAKKFFTFYIFFTMLFNGGLVSTYFFNTQVFHMKNTIYALIIPLMMSPFSVLIVRTFYQQSVPKSILESAKIDGASEFRIFYQMVLPLSKPAIATIALFDTLTYWNDWFSSLLYISDKKLYTLQYTMYTALMNVQYLLKFGQNSSQDIGLSVLPKQTVRFAMVLIAIGPIALAYPYFQKYFVKGLTIGSIKG</sequence>
<keyword evidence="2" id="KW-1185">Reference proteome</keyword>
<protein>
    <submittedName>
        <fullName evidence="1">Carbohydrate ABC transporter permease</fullName>
    </submittedName>
</protein>
<organism evidence="1 2">
    <name type="scientific">Vallitalea maricola</name>
    <dbReference type="NCBI Taxonomy" id="3074433"/>
    <lineage>
        <taxon>Bacteria</taxon>
        <taxon>Bacillati</taxon>
        <taxon>Bacillota</taxon>
        <taxon>Clostridia</taxon>
        <taxon>Lachnospirales</taxon>
        <taxon>Vallitaleaceae</taxon>
        <taxon>Vallitalea</taxon>
    </lineage>
</organism>
<dbReference type="Proteomes" id="UP001374599">
    <property type="component" value="Unassembled WGS sequence"/>
</dbReference>
<comment type="caution">
    <text evidence="1">The sequence shown here is derived from an EMBL/GenBank/DDBJ whole genome shotgun (WGS) entry which is preliminary data.</text>
</comment>
<name>A0ACB5UNZ1_9FIRM</name>